<sequence>MTTPDDYDTPWKDALTRYFPEFMAFYFPKAYRQIDWSRPHAFLEQELAQVVRDGQSGRRRVDKLVRVFRSGGGEEWVFVHIDVQGNYDRHFAERIFQYNYRIYDRYRRPVASLVLLADESPKWKPTAYEYALFGCEVGIRFPSVKLNGYAGRINELLEEKNAFAVVTAAHLLTQQTRGRDVERHAEKWRLARMLFERKWDRQRVLDLFNVIDWMMEIAPPLQAQLMQDISTLERERNMPYISSFERKGREEGRLEGKKEMLRGLLKHRFGELPQSAEKRLANASQDELTAWSEAVLVATTLERVFEPD</sequence>
<protein>
    <submittedName>
        <fullName evidence="1">Transposase</fullName>
    </submittedName>
</protein>
<keyword evidence="2" id="KW-1185">Reference proteome</keyword>
<dbReference type="OrthoDB" id="932587at2"/>
<organism evidence="1 2">
    <name type="scientific">Massilia horti</name>
    <dbReference type="NCBI Taxonomy" id="2562153"/>
    <lineage>
        <taxon>Bacteria</taxon>
        <taxon>Pseudomonadati</taxon>
        <taxon>Pseudomonadota</taxon>
        <taxon>Betaproteobacteria</taxon>
        <taxon>Burkholderiales</taxon>
        <taxon>Oxalobacteraceae</taxon>
        <taxon>Telluria group</taxon>
        <taxon>Massilia</taxon>
    </lineage>
</organism>
<dbReference type="EMBL" id="SPUM01000107">
    <property type="protein sequence ID" value="TFW30793.1"/>
    <property type="molecule type" value="Genomic_DNA"/>
</dbReference>
<comment type="caution">
    <text evidence="1">The sequence shown here is derived from an EMBL/GenBank/DDBJ whole genome shotgun (WGS) entry which is preliminary data.</text>
</comment>
<reference evidence="1 2" key="1">
    <citation type="submission" date="2019-03" db="EMBL/GenBank/DDBJ databases">
        <title>Draft genome of Massilia hortus sp. nov., a novel bacterial species of the Oxalobacteraceae family.</title>
        <authorList>
            <person name="Peta V."/>
            <person name="Raths R."/>
            <person name="Bucking H."/>
        </authorList>
    </citation>
    <scope>NUCLEOTIDE SEQUENCE [LARGE SCALE GENOMIC DNA]</scope>
    <source>
        <strain evidence="1 2">ONC3</strain>
    </source>
</reference>
<dbReference type="AlphaFoldDB" id="A0A4Y9T1K8"/>
<dbReference type="PANTHER" id="PTHR35586:SF1">
    <property type="entry name" value="SLL1691 PROTEIN"/>
    <property type="match status" value="1"/>
</dbReference>
<gene>
    <name evidence="1" type="ORF">E4O92_15790</name>
</gene>
<name>A0A4Y9T1K8_9BURK</name>
<dbReference type="Proteomes" id="UP000297258">
    <property type="component" value="Unassembled WGS sequence"/>
</dbReference>
<evidence type="ECO:0000313" key="2">
    <source>
        <dbReference type="Proteomes" id="UP000297258"/>
    </source>
</evidence>
<proteinExistence type="predicted"/>
<evidence type="ECO:0000313" key="1">
    <source>
        <dbReference type="EMBL" id="TFW30793.1"/>
    </source>
</evidence>
<accession>A0A4Y9T1K8</accession>
<dbReference type="PANTHER" id="PTHR35586">
    <property type="entry name" value="SLL1691 PROTEIN"/>
    <property type="match status" value="1"/>
</dbReference>
<dbReference type="RefSeq" id="WP_135190693.1">
    <property type="nucleotide sequence ID" value="NZ_SPUM01000107.1"/>
</dbReference>